<organism evidence="2 3">
    <name type="scientific">Leifsonella bigeumensis</name>
    <dbReference type="NCBI Taxonomy" id="433643"/>
    <lineage>
        <taxon>Bacteria</taxon>
        <taxon>Bacillati</taxon>
        <taxon>Actinomycetota</taxon>
        <taxon>Actinomycetes</taxon>
        <taxon>Micrococcales</taxon>
        <taxon>Microbacteriaceae</taxon>
        <taxon>Leifsonella</taxon>
    </lineage>
</organism>
<comment type="caution">
    <text evidence="2">The sequence shown here is derived from an EMBL/GenBank/DDBJ whole genome shotgun (WGS) entry which is preliminary data.</text>
</comment>
<dbReference type="InterPro" id="IPR004360">
    <property type="entry name" value="Glyas_Fos-R_dOase_dom"/>
</dbReference>
<gene>
    <name evidence="2" type="ORF">GCM10022239_24250</name>
</gene>
<evidence type="ECO:0000313" key="3">
    <source>
        <dbReference type="Proteomes" id="UP001501004"/>
    </source>
</evidence>
<dbReference type="EMBL" id="BAABAE010000003">
    <property type="protein sequence ID" value="GAA3747918.1"/>
    <property type="molecule type" value="Genomic_DNA"/>
</dbReference>
<keyword evidence="3" id="KW-1185">Reference proteome</keyword>
<proteinExistence type="predicted"/>
<dbReference type="Proteomes" id="UP001501004">
    <property type="component" value="Unassembled WGS sequence"/>
</dbReference>
<evidence type="ECO:0000313" key="2">
    <source>
        <dbReference type="EMBL" id="GAA3747918.1"/>
    </source>
</evidence>
<accession>A0ABP7FTJ0</accession>
<dbReference type="InterPro" id="IPR037523">
    <property type="entry name" value="VOC_core"/>
</dbReference>
<feature type="domain" description="VOC" evidence="1">
    <location>
        <begin position="7"/>
        <end position="135"/>
    </location>
</feature>
<dbReference type="RefSeq" id="WP_344757021.1">
    <property type="nucleotide sequence ID" value="NZ_BAABAE010000003.1"/>
</dbReference>
<evidence type="ECO:0000259" key="1">
    <source>
        <dbReference type="PROSITE" id="PS51819"/>
    </source>
</evidence>
<dbReference type="PROSITE" id="PS51819">
    <property type="entry name" value="VOC"/>
    <property type="match status" value="1"/>
</dbReference>
<dbReference type="Pfam" id="PF00903">
    <property type="entry name" value="Glyoxalase"/>
    <property type="match status" value="1"/>
</dbReference>
<reference evidence="3" key="1">
    <citation type="journal article" date="2019" name="Int. J. Syst. Evol. Microbiol.">
        <title>The Global Catalogue of Microorganisms (GCM) 10K type strain sequencing project: providing services to taxonomists for standard genome sequencing and annotation.</title>
        <authorList>
            <consortium name="The Broad Institute Genomics Platform"/>
            <consortium name="The Broad Institute Genome Sequencing Center for Infectious Disease"/>
            <person name="Wu L."/>
            <person name="Ma J."/>
        </authorList>
    </citation>
    <scope>NUCLEOTIDE SEQUENCE [LARGE SCALE GENOMIC DNA]</scope>
    <source>
        <strain evidence="3">JCM 16949</strain>
    </source>
</reference>
<dbReference type="Gene3D" id="3.10.180.10">
    <property type="entry name" value="2,3-Dihydroxybiphenyl 1,2-Dioxygenase, domain 1"/>
    <property type="match status" value="1"/>
</dbReference>
<dbReference type="SUPFAM" id="SSF54593">
    <property type="entry name" value="Glyoxalase/Bleomycin resistance protein/Dihydroxybiphenyl dioxygenase"/>
    <property type="match status" value="1"/>
</dbReference>
<name>A0ABP7FTJ0_9MICO</name>
<dbReference type="InterPro" id="IPR029068">
    <property type="entry name" value="Glyas_Bleomycin-R_OHBP_Dase"/>
</dbReference>
<sequence length="142" mass="14994">MTDSPVSQMRLVVEAEDYEEALVFFRDVLGLPESESYSGEGGARVAILSIPSATLELANPAQVRMIDEVEVGRPVARRSTLSIRVAFEVPDADATTARLAAAGAEVLAPPTRTPWNSLNARLEAPGGLQITAFQELGGSAAV</sequence>
<protein>
    <recommendedName>
        <fullName evidence="1">VOC domain-containing protein</fullName>
    </recommendedName>
</protein>